<proteinExistence type="predicted"/>
<evidence type="ECO:0000313" key="2">
    <source>
        <dbReference type="EMBL" id="MFD1536939.1"/>
    </source>
</evidence>
<keyword evidence="3" id="KW-1185">Reference proteome</keyword>
<dbReference type="EMBL" id="JBHUCM010000007">
    <property type="protein sequence ID" value="MFD1536939.1"/>
    <property type="molecule type" value="Genomic_DNA"/>
</dbReference>
<name>A0ABW4G337_9ACTN</name>
<accession>A0ABW4G337</accession>
<evidence type="ECO:0000313" key="3">
    <source>
        <dbReference type="Proteomes" id="UP001597097"/>
    </source>
</evidence>
<evidence type="ECO:0000256" key="1">
    <source>
        <dbReference type="SAM" id="SignalP"/>
    </source>
</evidence>
<sequence length="108" mass="11587">MTKKTAATLAIAGVLVGGGLTLGSPAWAANAPAAAAVSADDVWWIYNFYPDEATCEAQRRWGASQGWWTYDRSACATNGRDWALFIRGNLSPNSTQAVPDLPKGWQRA</sequence>
<reference evidence="3" key="1">
    <citation type="journal article" date="2019" name="Int. J. Syst. Evol. Microbiol.">
        <title>The Global Catalogue of Microorganisms (GCM) 10K type strain sequencing project: providing services to taxonomists for standard genome sequencing and annotation.</title>
        <authorList>
            <consortium name="The Broad Institute Genomics Platform"/>
            <consortium name="The Broad Institute Genome Sequencing Center for Infectious Disease"/>
            <person name="Wu L."/>
            <person name="Ma J."/>
        </authorList>
    </citation>
    <scope>NUCLEOTIDE SEQUENCE [LARGE SCALE GENOMIC DNA]</scope>
    <source>
        <strain evidence="3">CGMCC 1.15399</strain>
    </source>
</reference>
<dbReference type="Proteomes" id="UP001597097">
    <property type="component" value="Unassembled WGS sequence"/>
</dbReference>
<keyword evidence="1" id="KW-0732">Signal</keyword>
<dbReference type="RefSeq" id="WP_219527884.1">
    <property type="nucleotide sequence ID" value="NZ_JAHKRM010000003.1"/>
</dbReference>
<comment type="caution">
    <text evidence="2">The sequence shown here is derived from an EMBL/GenBank/DDBJ whole genome shotgun (WGS) entry which is preliminary data.</text>
</comment>
<feature type="signal peptide" evidence="1">
    <location>
        <begin position="1"/>
        <end position="28"/>
    </location>
</feature>
<organism evidence="2 3">
    <name type="scientific">Nonomuraea guangzhouensis</name>
    <dbReference type="NCBI Taxonomy" id="1291555"/>
    <lineage>
        <taxon>Bacteria</taxon>
        <taxon>Bacillati</taxon>
        <taxon>Actinomycetota</taxon>
        <taxon>Actinomycetes</taxon>
        <taxon>Streptosporangiales</taxon>
        <taxon>Streptosporangiaceae</taxon>
        <taxon>Nonomuraea</taxon>
    </lineage>
</organism>
<protein>
    <submittedName>
        <fullName evidence="2">Uncharacterized protein</fullName>
    </submittedName>
</protein>
<gene>
    <name evidence="2" type="ORF">ACFSJ0_07835</name>
</gene>
<feature type="chain" id="PRO_5046912307" evidence="1">
    <location>
        <begin position="29"/>
        <end position="108"/>
    </location>
</feature>